<keyword evidence="14" id="KW-1185">Reference proteome</keyword>
<proteinExistence type="predicted"/>
<evidence type="ECO:0000256" key="1">
    <source>
        <dbReference type="ARBA" id="ARBA00004157"/>
    </source>
</evidence>
<evidence type="ECO:0000313" key="13">
    <source>
        <dbReference type="Ensembl" id="ENSPKIP00000033498.1"/>
    </source>
</evidence>
<evidence type="ECO:0000256" key="5">
    <source>
        <dbReference type="ARBA" id="ARBA00022989"/>
    </source>
</evidence>
<evidence type="ECO:0000313" key="14">
    <source>
        <dbReference type="Proteomes" id="UP000261540"/>
    </source>
</evidence>
<evidence type="ECO:0000256" key="9">
    <source>
        <dbReference type="ARBA" id="ARBA00046074"/>
    </source>
</evidence>
<keyword evidence="3" id="KW-0597">Phosphoprotein</keyword>
<evidence type="ECO:0000256" key="4">
    <source>
        <dbReference type="ARBA" id="ARBA00022692"/>
    </source>
</evidence>
<protein>
    <recommendedName>
        <fullName evidence="2">Triadin</fullName>
    </recommendedName>
</protein>
<comment type="subcellular location">
    <subcellularLocation>
        <location evidence="1">Sarcoplasmic reticulum membrane</location>
        <topology evidence="1">Single-pass type II membrane protein</topology>
    </subcellularLocation>
</comment>
<feature type="region of interest" description="Disordered" evidence="10">
    <location>
        <begin position="136"/>
        <end position="252"/>
    </location>
</feature>
<dbReference type="GO" id="GO:0033017">
    <property type="term" value="C:sarcoplasmic reticulum membrane"/>
    <property type="evidence" value="ECO:0007669"/>
    <property type="project" value="UniProtKB-SubCell"/>
</dbReference>
<dbReference type="InterPro" id="IPR010798">
    <property type="entry name" value="Triadin"/>
</dbReference>
<feature type="compositionally biased region" description="Basic and acidic residues" evidence="10">
    <location>
        <begin position="171"/>
        <end position="252"/>
    </location>
</feature>
<dbReference type="PANTHER" id="PTHR14106:SF0">
    <property type="entry name" value="TRIADIN"/>
    <property type="match status" value="1"/>
</dbReference>
<dbReference type="Pfam" id="PF05279">
    <property type="entry name" value="Asp-B-Hydro_N"/>
    <property type="match status" value="1"/>
</dbReference>
<evidence type="ECO:0000256" key="6">
    <source>
        <dbReference type="ARBA" id="ARBA00023136"/>
    </source>
</evidence>
<reference evidence="13" key="1">
    <citation type="submission" date="2025-08" db="UniProtKB">
        <authorList>
            <consortium name="Ensembl"/>
        </authorList>
    </citation>
    <scope>IDENTIFICATION</scope>
</reference>
<feature type="transmembrane region" description="Helical" evidence="11">
    <location>
        <begin position="51"/>
        <end position="74"/>
    </location>
</feature>
<dbReference type="PANTHER" id="PTHR14106">
    <property type="entry name" value="TRIADIN"/>
    <property type="match status" value="1"/>
</dbReference>
<feature type="compositionally biased region" description="Basic and acidic residues" evidence="10">
    <location>
        <begin position="147"/>
        <end position="163"/>
    </location>
</feature>
<evidence type="ECO:0000259" key="12">
    <source>
        <dbReference type="Pfam" id="PF05279"/>
    </source>
</evidence>
<feature type="domain" description="Aspartyl beta-hydroxylase/Triadin" evidence="12">
    <location>
        <begin position="48"/>
        <end position="83"/>
    </location>
</feature>
<dbReference type="GO" id="GO:0051282">
    <property type="term" value="P:regulation of sequestering of calcium ion"/>
    <property type="evidence" value="ECO:0007669"/>
    <property type="project" value="UniProtKB-ARBA"/>
</dbReference>
<dbReference type="STRING" id="1676925.ENSPKIP00000033498"/>
<evidence type="ECO:0000256" key="3">
    <source>
        <dbReference type="ARBA" id="ARBA00022553"/>
    </source>
</evidence>
<evidence type="ECO:0000256" key="11">
    <source>
        <dbReference type="SAM" id="Phobius"/>
    </source>
</evidence>
<dbReference type="GeneTree" id="ENSGT00510000049207"/>
<keyword evidence="5 11" id="KW-1133">Transmembrane helix</keyword>
<evidence type="ECO:0000256" key="7">
    <source>
        <dbReference type="ARBA" id="ARBA00023157"/>
    </source>
</evidence>
<keyword evidence="6 11" id="KW-0472">Membrane</keyword>
<evidence type="ECO:0000256" key="2">
    <source>
        <dbReference type="ARBA" id="ARBA00016711"/>
    </source>
</evidence>
<dbReference type="GO" id="GO:0005102">
    <property type="term" value="F:signaling receptor binding"/>
    <property type="evidence" value="ECO:0007669"/>
    <property type="project" value="InterPro"/>
</dbReference>
<evidence type="ECO:0000256" key="8">
    <source>
        <dbReference type="ARBA" id="ARBA00023180"/>
    </source>
</evidence>
<evidence type="ECO:0000256" key="10">
    <source>
        <dbReference type="SAM" id="MobiDB-lite"/>
    </source>
</evidence>
<comment type="function">
    <text evidence="9">Contributes to the regulation of lumenal Ca2+ release via the sarcoplasmic reticulum calcium release channels RYR1 and RYR2, a key step in triggering skeletal and heart muscle contraction. Required for normal organization of the triad junction, where T-tubules and the sarcoplasmic reticulum terminal cisternae are in close contact. Required for normal skeletal muscle strength. Plays a role in excitation-contraction coupling in the heart and in regulating the rate of heart beats.</text>
</comment>
<sequence length="317" mass="35677">MTETAMEGGWRSSTTTTTVIDSKNGDVVQLPARSPKKTVTDNLYTTFSSPLAWILVLALIITWSAVAVIMFDLLDQKQLTGNIHHMGSDPMKSVGKAVEESTSWANGVLAFITDLLSPDEDEGDLAHAVKKKGEFLPSKKKALPQAKETKERKGKEVKVESQRERRKSKTMKRELKEEKSARKERKAERREKPVDRAKAGPRQERARRTKEKKAAVKPKEDKKEEPRKKPTRKSKELKREGESVKKKAALDRRRAGRCSSEVLCESPYLSSLRYGTAAGFHLEECPLSLSLSLSHTHTHTHRQTCTHIIVGTIHSFL</sequence>
<keyword evidence="4 11" id="KW-0812">Transmembrane</keyword>
<dbReference type="Ensembl" id="ENSPKIT00000014388.1">
    <property type="protein sequence ID" value="ENSPKIP00000033498.1"/>
    <property type="gene ID" value="ENSPKIG00000013171.1"/>
</dbReference>
<accession>A0A3B3ST57</accession>
<keyword evidence="8" id="KW-0325">Glycoprotein</keyword>
<reference evidence="13" key="2">
    <citation type="submission" date="2025-09" db="UniProtKB">
        <authorList>
            <consortium name="Ensembl"/>
        </authorList>
    </citation>
    <scope>IDENTIFICATION</scope>
</reference>
<organism evidence="13 14">
    <name type="scientific">Paramormyrops kingsleyae</name>
    <dbReference type="NCBI Taxonomy" id="1676925"/>
    <lineage>
        <taxon>Eukaryota</taxon>
        <taxon>Metazoa</taxon>
        <taxon>Chordata</taxon>
        <taxon>Craniata</taxon>
        <taxon>Vertebrata</taxon>
        <taxon>Euteleostomi</taxon>
        <taxon>Actinopterygii</taxon>
        <taxon>Neopterygii</taxon>
        <taxon>Teleostei</taxon>
        <taxon>Osteoglossocephala</taxon>
        <taxon>Osteoglossomorpha</taxon>
        <taxon>Osteoglossiformes</taxon>
        <taxon>Mormyridae</taxon>
        <taxon>Paramormyrops</taxon>
    </lineage>
</organism>
<keyword evidence="7" id="KW-1015">Disulfide bond</keyword>
<dbReference type="AlphaFoldDB" id="A0A3B3ST57"/>
<dbReference type="Proteomes" id="UP000261540">
    <property type="component" value="Unplaced"/>
</dbReference>
<dbReference type="InterPro" id="IPR007943">
    <property type="entry name" value="Asp-B-hydro/Triadin_dom"/>
</dbReference>
<name>A0A3B3ST57_9TELE</name>